<evidence type="ECO:0000313" key="2">
    <source>
        <dbReference type="Proteomes" id="UP000076842"/>
    </source>
</evidence>
<reference evidence="1 2" key="1">
    <citation type="journal article" date="2016" name="Mol. Biol. Evol.">
        <title>Comparative Genomics of Early-Diverging Mushroom-Forming Fungi Provides Insights into the Origins of Lignocellulose Decay Capabilities.</title>
        <authorList>
            <person name="Nagy L.G."/>
            <person name="Riley R."/>
            <person name="Tritt A."/>
            <person name="Adam C."/>
            <person name="Daum C."/>
            <person name="Floudas D."/>
            <person name="Sun H."/>
            <person name="Yadav J.S."/>
            <person name="Pangilinan J."/>
            <person name="Larsson K.H."/>
            <person name="Matsuura K."/>
            <person name="Barry K."/>
            <person name="Labutti K."/>
            <person name="Kuo R."/>
            <person name="Ohm R.A."/>
            <person name="Bhattacharya S.S."/>
            <person name="Shirouzu T."/>
            <person name="Yoshinaga Y."/>
            <person name="Martin F.M."/>
            <person name="Grigoriev I.V."/>
            <person name="Hibbett D.S."/>
        </authorList>
    </citation>
    <scope>NUCLEOTIDE SEQUENCE [LARGE SCALE GENOMIC DNA]</scope>
    <source>
        <strain evidence="1 2">HHB12733</strain>
    </source>
</reference>
<sequence length="67" mass="7056">MSVTRPSPPASGAGKGLSVATTLTDMSKYIKAEGTTSVNNVGRRSPRRMVWMSTSVATGDYGHMPVL</sequence>
<proteinExistence type="predicted"/>
<dbReference type="InParanoid" id="A0A165CBT8"/>
<dbReference type="EMBL" id="KV424162">
    <property type="protein sequence ID" value="KZT50550.1"/>
    <property type="molecule type" value="Genomic_DNA"/>
</dbReference>
<organism evidence="1 2">
    <name type="scientific">Calocera cornea HHB12733</name>
    <dbReference type="NCBI Taxonomy" id="1353952"/>
    <lineage>
        <taxon>Eukaryota</taxon>
        <taxon>Fungi</taxon>
        <taxon>Dikarya</taxon>
        <taxon>Basidiomycota</taxon>
        <taxon>Agaricomycotina</taxon>
        <taxon>Dacrymycetes</taxon>
        <taxon>Dacrymycetales</taxon>
        <taxon>Dacrymycetaceae</taxon>
        <taxon>Calocera</taxon>
    </lineage>
</organism>
<protein>
    <submittedName>
        <fullName evidence="1">Uncharacterized protein</fullName>
    </submittedName>
</protein>
<name>A0A165CBT8_9BASI</name>
<keyword evidence="2" id="KW-1185">Reference proteome</keyword>
<dbReference type="AlphaFoldDB" id="A0A165CBT8"/>
<gene>
    <name evidence="1" type="ORF">CALCODRAFT_504613</name>
</gene>
<accession>A0A165CBT8</accession>
<evidence type="ECO:0000313" key="1">
    <source>
        <dbReference type="EMBL" id="KZT50550.1"/>
    </source>
</evidence>
<dbReference type="Proteomes" id="UP000076842">
    <property type="component" value="Unassembled WGS sequence"/>
</dbReference>